<accession>J1RGD0</accession>
<reference evidence="2" key="1">
    <citation type="journal article" date="2012" name="J. Bacteriol.">
        <title>Genome Sequence of Streptomyces auratus Strain AGR0001, a Phoslactomycin-Producing Actinomycete.</title>
        <authorList>
            <person name="Han X."/>
            <person name="Li M."/>
            <person name="Ding Z."/>
            <person name="Zhao J."/>
            <person name="Ji K."/>
            <person name="Wen M."/>
            <person name="Lu T."/>
        </authorList>
    </citation>
    <scope>NUCLEOTIDE SEQUENCE [LARGE SCALE GENOMIC DNA]</scope>
    <source>
        <strain evidence="2">AGR0001</strain>
    </source>
</reference>
<feature type="region of interest" description="Disordered" evidence="1">
    <location>
        <begin position="48"/>
        <end position="85"/>
    </location>
</feature>
<proteinExistence type="predicted"/>
<gene>
    <name evidence="2" type="ORF">SU9_29511</name>
</gene>
<evidence type="ECO:0000256" key="1">
    <source>
        <dbReference type="SAM" id="MobiDB-lite"/>
    </source>
</evidence>
<dbReference type="AlphaFoldDB" id="J1RGD0"/>
<organism evidence="2">
    <name type="scientific">Streptomyces auratus AGR0001</name>
    <dbReference type="NCBI Taxonomy" id="1160718"/>
    <lineage>
        <taxon>Bacteria</taxon>
        <taxon>Bacillati</taxon>
        <taxon>Actinomycetota</taxon>
        <taxon>Actinomycetes</taxon>
        <taxon>Kitasatosporales</taxon>
        <taxon>Streptomycetaceae</taxon>
        <taxon>Streptomyces</taxon>
    </lineage>
</organism>
<comment type="caution">
    <text evidence="2">The sequence shown here is derived from an EMBL/GenBank/DDBJ whole genome shotgun (WGS) entry which is preliminary data.</text>
</comment>
<dbReference type="EMBL" id="AJGV01000185">
    <property type="protein sequence ID" value="EJJ03369.1"/>
    <property type="molecule type" value="Genomic_DNA"/>
</dbReference>
<protein>
    <submittedName>
        <fullName evidence="2">Uncharacterized protein</fullName>
    </submittedName>
</protein>
<sequence>MRRRECGHHLAQRSAQCGVQAERGVGALRGQDEQRPRFVLGQAGDIRTESGEQGDAAAAASLGVDGDPGRGERVDAAVDGADRDL</sequence>
<evidence type="ECO:0000313" key="2">
    <source>
        <dbReference type="EMBL" id="EJJ03369.1"/>
    </source>
</evidence>
<dbReference type="HOGENOM" id="CLU_2511131_0_0_11"/>
<feature type="compositionally biased region" description="Basic and acidic residues" evidence="1">
    <location>
        <begin position="67"/>
        <end position="85"/>
    </location>
</feature>
<name>J1RGD0_9ACTN</name>